<dbReference type="Proteomes" id="UP000032430">
    <property type="component" value="Chromosome I"/>
</dbReference>
<evidence type="ECO:0000313" key="2">
    <source>
        <dbReference type="Proteomes" id="UP000032430"/>
    </source>
</evidence>
<evidence type="ECO:0000313" key="1">
    <source>
        <dbReference type="EMBL" id="CEG58051.1"/>
    </source>
</evidence>
<proteinExistence type="predicted"/>
<dbReference type="EMBL" id="LN614827">
    <property type="protein sequence ID" value="CEG58051.1"/>
    <property type="molecule type" value="Genomic_DNA"/>
</dbReference>
<protein>
    <submittedName>
        <fullName evidence="1">Uncharacterized protein</fullName>
    </submittedName>
</protein>
<organism evidence="1 2">
    <name type="scientific">Legionella fallonii LLAP-10</name>
    <dbReference type="NCBI Taxonomy" id="1212491"/>
    <lineage>
        <taxon>Bacteria</taxon>
        <taxon>Pseudomonadati</taxon>
        <taxon>Pseudomonadota</taxon>
        <taxon>Gammaproteobacteria</taxon>
        <taxon>Legionellales</taxon>
        <taxon>Legionellaceae</taxon>
        <taxon>Legionella</taxon>
    </lineage>
</organism>
<keyword evidence="2" id="KW-1185">Reference proteome</keyword>
<dbReference type="AlphaFoldDB" id="A0A098G7R5"/>
<gene>
    <name evidence="1" type="ORF">LFA_2683</name>
</gene>
<reference evidence="2" key="1">
    <citation type="submission" date="2014-09" db="EMBL/GenBank/DDBJ databases">
        <authorList>
            <person name="Gomez-Valero L."/>
        </authorList>
    </citation>
    <scope>NUCLEOTIDE SEQUENCE [LARGE SCALE GENOMIC DNA]</scope>
    <source>
        <strain evidence="2">ATCC700992</strain>
    </source>
</reference>
<dbReference type="RefSeq" id="WP_045096447.1">
    <property type="nucleotide sequence ID" value="NZ_LN614827.1"/>
</dbReference>
<dbReference type="HOGENOM" id="CLU_2437193_0_0_6"/>
<dbReference type="STRING" id="1212491.LFA_2683"/>
<dbReference type="KEGG" id="lfa:LFA_2683"/>
<name>A0A098G7R5_9GAMM</name>
<accession>A0A098G7R5</accession>
<sequence>MAISHSTSRMLARMVDKRNIKATDCSDVMSQEPGDEFDVPQLVPIEQCKPVAQPKPSVQSKLKADMGQALTNILGPNATKQHSPMDKKSG</sequence>